<feature type="domain" description="PAS" evidence="8">
    <location>
        <begin position="421"/>
        <end position="476"/>
    </location>
</feature>
<dbReference type="SMART" id="SM00388">
    <property type="entry name" value="HisKA"/>
    <property type="match status" value="1"/>
</dbReference>
<evidence type="ECO:0000256" key="1">
    <source>
        <dbReference type="ARBA" id="ARBA00000085"/>
    </source>
</evidence>
<dbReference type="Pfam" id="PF00512">
    <property type="entry name" value="HisKA"/>
    <property type="match status" value="1"/>
</dbReference>
<dbReference type="InterPro" id="IPR035965">
    <property type="entry name" value="PAS-like_dom_sf"/>
</dbReference>
<dbReference type="SMART" id="SM00065">
    <property type="entry name" value="GAF"/>
    <property type="match status" value="1"/>
</dbReference>
<protein>
    <recommendedName>
        <fullName evidence="2">histidine kinase</fullName>
        <ecNumber evidence="2">2.7.13.3</ecNumber>
    </recommendedName>
</protein>
<dbReference type="InterPro" id="IPR003661">
    <property type="entry name" value="HisK_dim/P_dom"/>
</dbReference>
<evidence type="ECO:0000259" key="8">
    <source>
        <dbReference type="PROSITE" id="PS50112"/>
    </source>
</evidence>
<evidence type="ECO:0000256" key="2">
    <source>
        <dbReference type="ARBA" id="ARBA00012438"/>
    </source>
</evidence>
<keyword evidence="6" id="KW-0902">Two-component regulatory system</keyword>
<evidence type="ECO:0000256" key="4">
    <source>
        <dbReference type="ARBA" id="ARBA00022679"/>
    </source>
</evidence>
<evidence type="ECO:0000313" key="10">
    <source>
        <dbReference type="Proteomes" id="UP000636891"/>
    </source>
</evidence>
<dbReference type="Pfam" id="PF13426">
    <property type="entry name" value="PAS_9"/>
    <property type="match status" value="2"/>
</dbReference>
<keyword evidence="10" id="KW-1185">Reference proteome</keyword>
<dbReference type="EMBL" id="JACOOK010000005">
    <property type="protein sequence ID" value="MBC5617367.1"/>
    <property type="molecule type" value="Genomic_DNA"/>
</dbReference>
<evidence type="ECO:0000256" key="6">
    <source>
        <dbReference type="ARBA" id="ARBA00023012"/>
    </source>
</evidence>
<dbReference type="InterPro" id="IPR003594">
    <property type="entry name" value="HATPase_dom"/>
</dbReference>
<dbReference type="SUPFAM" id="SSF47384">
    <property type="entry name" value="Homodimeric domain of signal transducing histidine kinase"/>
    <property type="match status" value="1"/>
</dbReference>
<sequence>MRCLLDAAQVGWIEKESGGGRCHFSSLLGDALDLSNDTLSQNDFLQLVRTDFRSRVDASVLLSDHGDSKTAIEFPIAVSAGEQWVRCAYAGEHGGKALFSVLLLPKGGEASRRQVNDILQQQKHISRLLFSFLKTKDLKHVCENILKELLKRFHADRAYIFELNESEKYHSCVYEAVAEGTSPQIDMLQKMPLEESPWWSGQVLNKRPIILNTLDDLPPQIVQERNILDAQNIRSLMVVPMMSTESVYGYMGIDMVRESRNWSREDYQWFSFLANIISICIGLYYSRKKAERESLYYKELYSHMPIGFLRSRLVRDGSGKVTDCRFEYANQMAEKLIGLACEELAGLRASDILSQEEVNTSLSIIRSTSPEQKLQYKRDRYIERTGVHCKEIDYLSGPDEVITLLKDETETVKANEESKQHERMLDNLFRNIPVGIELYDPEGSLRSINPKDCEIFGVRPDEVLGINIMDNPLVPEQVKEKIRNRQPVDFRLDYRFGLLSDYYNTSFEDRDTRKDIVAKYVPLYDGGNRLLYHLCIVIDNTDTVNIQNRIHDFEHIFSLVADFAKVGYGKYNFDTQTGTAIPQWFRNLGEPVHSSVREVAGRGFRYVHREDRKHMYAFFAAARNRRVDSYQREVRVKGPADRKWRWLRIDMIVNSLADGSTEVIGVNIDITQIKETQQSLIVAKEKAEKMDRLKSAFLANMSHEIRTPLNAIVGFSQMLLSQEAFEKEDREHYMQIVQDNSDLLLQLVSDILDLSKIEAGVFEFNYADVPCNRLCREIVMSLRMKTQPGVELIFDEPAAECVVHSDKNRIAQVLVNFINNAAKFTSKGSIHAGLVPHKNDVEFYVRDTGVGISKEQLGHVFDRFVKLNSFIQGTGLGLPICKSLIEQLGGRIGAESKTGKGSYFWFKLPYRIKKRTIIK</sequence>
<dbReference type="PROSITE" id="PS50109">
    <property type="entry name" value="HIS_KIN"/>
    <property type="match status" value="1"/>
</dbReference>
<comment type="catalytic activity">
    <reaction evidence="1">
        <text>ATP + protein L-histidine = ADP + protein N-phospho-L-histidine.</text>
        <dbReference type="EC" id="2.7.13.3"/>
    </reaction>
</comment>
<dbReference type="EC" id="2.7.13.3" evidence="2"/>
<comment type="caution">
    <text evidence="9">The sequence shown here is derived from an EMBL/GenBank/DDBJ whole genome shotgun (WGS) entry which is preliminary data.</text>
</comment>
<dbReference type="SUPFAM" id="SSF55781">
    <property type="entry name" value="GAF domain-like"/>
    <property type="match status" value="1"/>
</dbReference>
<dbReference type="PANTHER" id="PTHR43711:SF31">
    <property type="entry name" value="HISTIDINE KINASE"/>
    <property type="match status" value="1"/>
</dbReference>
<feature type="domain" description="Histidine kinase" evidence="7">
    <location>
        <begin position="700"/>
        <end position="912"/>
    </location>
</feature>
<evidence type="ECO:0000259" key="7">
    <source>
        <dbReference type="PROSITE" id="PS50109"/>
    </source>
</evidence>
<dbReference type="Pfam" id="PF01590">
    <property type="entry name" value="GAF"/>
    <property type="match status" value="1"/>
</dbReference>
<keyword evidence="5" id="KW-0418">Kinase</keyword>
<proteinExistence type="predicted"/>
<dbReference type="InterPro" id="IPR029016">
    <property type="entry name" value="GAF-like_dom_sf"/>
</dbReference>
<dbReference type="InterPro" id="IPR000014">
    <property type="entry name" value="PAS"/>
</dbReference>
<dbReference type="InterPro" id="IPR004358">
    <property type="entry name" value="Sig_transdc_His_kin-like_C"/>
</dbReference>
<dbReference type="Proteomes" id="UP000636891">
    <property type="component" value="Unassembled WGS sequence"/>
</dbReference>
<dbReference type="RefSeq" id="WP_186965901.1">
    <property type="nucleotide sequence ID" value="NZ_JACOOK010000005.1"/>
</dbReference>
<dbReference type="PANTHER" id="PTHR43711">
    <property type="entry name" value="TWO-COMPONENT HISTIDINE KINASE"/>
    <property type="match status" value="1"/>
</dbReference>
<dbReference type="InterPro" id="IPR003018">
    <property type="entry name" value="GAF"/>
</dbReference>
<dbReference type="InterPro" id="IPR036890">
    <property type="entry name" value="HATPase_C_sf"/>
</dbReference>
<dbReference type="InterPro" id="IPR036097">
    <property type="entry name" value="HisK_dim/P_sf"/>
</dbReference>
<reference evidence="9 10" key="1">
    <citation type="submission" date="2020-08" db="EMBL/GenBank/DDBJ databases">
        <title>Genome public.</title>
        <authorList>
            <person name="Liu C."/>
            <person name="Sun Q."/>
        </authorList>
    </citation>
    <scope>NUCLEOTIDE SEQUENCE [LARGE SCALE GENOMIC DNA]</scope>
    <source>
        <strain evidence="9 10">New-7</strain>
    </source>
</reference>
<dbReference type="Gene3D" id="3.30.450.40">
    <property type="match status" value="1"/>
</dbReference>
<evidence type="ECO:0000313" key="9">
    <source>
        <dbReference type="EMBL" id="MBC5617367.1"/>
    </source>
</evidence>
<dbReference type="PROSITE" id="PS50112">
    <property type="entry name" value="PAS"/>
    <property type="match status" value="1"/>
</dbReference>
<dbReference type="InterPro" id="IPR050736">
    <property type="entry name" value="Sensor_HK_Regulatory"/>
</dbReference>
<keyword evidence="3" id="KW-0597">Phosphoprotein</keyword>
<dbReference type="SUPFAM" id="SSF55874">
    <property type="entry name" value="ATPase domain of HSP90 chaperone/DNA topoisomerase II/histidine kinase"/>
    <property type="match status" value="1"/>
</dbReference>
<keyword evidence="4" id="KW-0808">Transferase</keyword>
<dbReference type="NCBIfam" id="TIGR00229">
    <property type="entry name" value="sensory_box"/>
    <property type="match status" value="1"/>
</dbReference>
<dbReference type="SMART" id="SM00091">
    <property type="entry name" value="PAS"/>
    <property type="match status" value="2"/>
</dbReference>
<dbReference type="Pfam" id="PF02518">
    <property type="entry name" value="HATPase_c"/>
    <property type="match status" value="1"/>
</dbReference>
<dbReference type="Gene3D" id="1.10.287.130">
    <property type="match status" value="1"/>
</dbReference>
<evidence type="ECO:0000256" key="5">
    <source>
        <dbReference type="ARBA" id="ARBA00022777"/>
    </source>
</evidence>
<organism evidence="9 10">
    <name type="scientific">Alistipes hominis</name>
    <dbReference type="NCBI Taxonomy" id="2763015"/>
    <lineage>
        <taxon>Bacteria</taxon>
        <taxon>Pseudomonadati</taxon>
        <taxon>Bacteroidota</taxon>
        <taxon>Bacteroidia</taxon>
        <taxon>Bacteroidales</taxon>
        <taxon>Rikenellaceae</taxon>
        <taxon>Alistipes</taxon>
    </lineage>
</organism>
<accession>A0ABR7CPA4</accession>
<evidence type="ECO:0000256" key="3">
    <source>
        <dbReference type="ARBA" id="ARBA00022553"/>
    </source>
</evidence>
<dbReference type="Gene3D" id="3.30.565.10">
    <property type="entry name" value="Histidine kinase-like ATPase, C-terminal domain"/>
    <property type="match status" value="1"/>
</dbReference>
<gene>
    <name evidence="9" type="ORF">H8S08_10120</name>
</gene>
<dbReference type="SMART" id="SM00387">
    <property type="entry name" value="HATPase_c"/>
    <property type="match status" value="1"/>
</dbReference>
<dbReference type="InterPro" id="IPR005467">
    <property type="entry name" value="His_kinase_dom"/>
</dbReference>
<name>A0ABR7CPA4_9BACT</name>
<dbReference type="PRINTS" id="PR00344">
    <property type="entry name" value="BCTRLSENSOR"/>
</dbReference>
<dbReference type="Gene3D" id="3.30.450.20">
    <property type="entry name" value="PAS domain"/>
    <property type="match status" value="2"/>
</dbReference>
<dbReference type="CDD" id="cd00082">
    <property type="entry name" value="HisKA"/>
    <property type="match status" value="1"/>
</dbReference>
<dbReference type="SUPFAM" id="SSF55785">
    <property type="entry name" value="PYP-like sensor domain (PAS domain)"/>
    <property type="match status" value="2"/>
</dbReference>